<proteinExistence type="predicted"/>
<dbReference type="AlphaFoldDB" id="A0A6C0AUN2"/>
<protein>
    <submittedName>
        <fullName evidence="1">Uncharacterized protein</fullName>
    </submittedName>
</protein>
<accession>A0A6C0AUN2</accession>
<evidence type="ECO:0000313" key="1">
    <source>
        <dbReference type="EMBL" id="QHS83173.1"/>
    </source>
</evidence>
<dbReference type="EMBL" id="MN738749">
    <property type="protein sequence ID" value="QHS83173.1"/>
    <property type="molecule type" value="Genomic_DNA"/>
</dbReference>
<name>A0A6C0AUN2_9ZZZZ</name>
<reference evidence="1" key="1">
    <citation type="journal article" date="2020" name="Nature">
        <title>Giant virus diversity and host interactions through global metagenomics.</title>
        <authorList>
            <person name="Schulz F."/>
            <person name="Roux S."/>
            <person name="Paez-Espino D."/>
            <person name="Jungbluth S."/>
            <person name="Walsh D.A."/>
            <person name="Denef V.J."/>
            <person name="McMahon K.D."/>
            <person name="Konstantinidis K.T."/>
            <person name="Eloe-Fadrosh E.A."/>
            <person name="Kyrpides N.C."/>
            <person name="Woyke T."/>
        </authorList>
    </citation>
    <scope>NUCLEOTIDE SEQUENCE</scope>
    <source>
        <strain evidence="1">GVMAG-S-ERX555943-30</strain>
    </source>
</reference>
<sequence>MAIALNSQGYEALNTAIIDILKAGKRAMISIYTNAEGTTPATDSRGTLVDREVLSASFTASYKDENGQDTNPFVVIKFKEGEFIDYFTSVDYVEDHWYVLTSTDIPKKTF</sequence>
<organism evidence="1">
    <name type="scientific">viral metagenome</name>
    <dbReference type="NCBI Taxonomy" id="1070528"/>
    <lineage>
        <taxon>unclassified sequences</taxon>
        <taxon>metagenomes</taxon>
        <taxon>organismal metagenomes</taxon>
    </lineage>
</organism>